<feature type="transmembrane region" description="Helical" evidence="1">
    <location>
        <begin position="20"/>
        <end position="45"/>
    </location>
</feature>
<gene>
    <name evidence="2" type="ORF">VEIS1202513_08130</name>
</gene>
<evidence type="ECO:0000313" key="3">
    <source>
        <dbReference type="Proteomes" id="UP000679260"/>
    </source>
</evidence>
<keyword evidence="3" id="KW-1185">Reference proteome</keyword>
<sequence length="77" mass="9144">MLINNLLDTILSKLIEMPDYIFNSLIILFFCLVGILFPWLNDVVYGRYKRSYKVERITFLIILSITLAYIFYNLICV</sequence>
<reference evidence="2 3" key="1">
    <citation type="submission" date="2020-01" db="EMBL/GenBank/DDBJ databases">
        <title>Veillonella burapaensis sp. nov., anaerobic, Gram-stain-negative coccus isolated from saliva of a Thai child.</title>
        <authorList>
            <person name="Mashima I."/>
            <person name="Theodorea C."/>
            <person name="Nakazawa F."/>
            <person name="Thaweboon B."/>
            <person name="Thaweboon S."/>
            <person name="Tamai R."/>
            <person name="Kiyoura Y."/>
        </authorList>
    </citation>
    <scope>NUCLEOTIDE SEQUENCE [LARGE SCALE GENOMIC DNA]</scope>
    <source>
        <strain evidence="2 3">S12025-13</strain>
    </source>
</reference>
<dbReference type="Proteomes" id="UP000679260">
    <property type="component" value="Chromosome"/>
</dbReference>
<keyword evidence="1" id="KW-0812">Transmembrane</keyword>
<protein>
    <submittedName>
        <fullName evidence="2">Uncharacterized protein</fullName>
    </submittedName>
</protein>
<keyword evidence="1" id="KW-1133">Transmembrane helix</keyword>
<feature type="transmembrane region" description="Helical" evidence="1">
    <location>
        <begin position="57"/>
        <end position="75"/>
    </location>
</feature>
<name>A0ABN5XU51_9FIRM</name>
<accession>A0ABN5XU51</accession>
<proteinExistence type="predicted"/>
<organism evidence="2 3">
    <name type="scientific">Veillonella orientalis</name>
    <dbReference type="NCBI Taxonomy" id="2682455"/>
    <lineage>
        <taxon>Bacteria</taxon>
        <taxon>Bacillati</taxon>
        <taxon>Bacillota</taxon>
        <taxon>Negativicutes</taxon>
        <taxon>Veillonellales</taxon>
        <taxon>Veillonellaceae</taxon>
        <taxon>Veillonella</taxon>
    </lineage>
</organism>
<evidence type="ECO:0000256" key="1">
    <source>
        <dbReference type="SAM" id="Phobius"/>
    </source>
</evidence>
<evidence type="ECO:0000313" key="2">
    <source>
        <dbReference type="EMBL" id="BBU36292.1"/>
    </source>
</evidence>
<dbReference type="EMBL" id="AP022322">
    <property type="protein sequence ID" value="BBU36292.1"/>
    <property type="molecule type" value="Genomic_DNA"/>
</dbReference>
<keyword evidence="1" id="KW-0472">Membrane</keyword>